<dbReference type="EMBL" id="DTBD01000070">
    <property type="protein sequence ID" value="HGQ65143.1"/>
    <property type="molecule type" value="Genomic_DNA"/>
</dbReference>
<dbReference type="PANTHER" id="PTHR45266:SF3">
    <property type="entry name" value="OXALOACETATE DECARBOXYLASE ALPHA CHAIN"/>
    <property type="match status" value="1"/>
</dbReference>
<evidence type="ECO:0000256" key="1">
    <source>
        <dbReference type="ARBA" id="ARBA00023267"/>
    </source>
</evidence>
<accession>A0A7C4NKR1</accession>
<dbReference type="Gene3D" id="2.40.50.100">
    <property type="match status" value="1"/>
</dbReference>
<proteinExistence type="predicted"/>
<dbReference type="SUPFAM" id="SSF51230">
    <property type="entry name" value="Single hybrid motif"/>
    <property type="match status" value="1"/>
</dbReference>
<feature type="domain" description="Lipoyl-binding" evidence="2">
    <location>
        <begin position="76"/>
        <end position="149"/>
    </location>
</feature>
<evidence type="ECO:0000259" key="2">
    <source>
        <dbReference type="PROSITE" id="PS50968"/>
    </source>
</evidence>
<comment type="caution">
    <text evidence="4">The sequence shown here is derived from an EMBL/GenBank/DDBJ whole genome shotgun (WGS) entry which is preliminary data.</text>
</comment>
<dbReference type="AlphaFoldDB" id="A0A7C4NKR1"/>
<evidence type="ECO:0000313" key="4">
    <source>
        <dbReference type="EMBL" id="HGQ65143.1"/>
    </source>
</evidence>
<dbReference type="InterPro" id="IPR050709">
    <property type="entry name" value="Biotin_Carboxyl_Carrier/Decarb"/>
</dbReference>
<protein>
    <submittedName>
        <fullName evidence="4">Acetyl-CoA carboxylase biotin carboxyl carrier protein subunit</fullName>
    </submittedName>
</protein>
<dbReference type="InterPro" id="IPR011053">
    <property type="entry name" value="Single_hybrid_motif"/>
</dbReference>
<dbReference type="PANTHER" id="PTHR45266">
    <property type="entry name" value="OXALOACETATE DECARBOXYLASE ALPHA CHAIN"/>
    <property type="match status" value="1"/>
</dbReference>
<evidence type="ECO:0000313" key="3">
    <source>
        <dbReference type="EMBL" id="HGQ36624.1"/>
    </source>
</evidence>
<name>A0A7C4NKR1_9CREN</name>
<dbReference type="InterPro" id="IPR000089">
    <property type="entry name" value="Biotin_lipoyl"/>
</dbReference>
<dbReference type="PROSITE" id="PS50968">
    <property type="entry name" value="BIOTINYL_LIPOYL"/>
    <property type="match status" value="1"/>
</dbReference>
<dbReference type="EMBL" id="DTCK01000042">
    <property type="protein sequence ID" value="HGQ36624.1"/>
    <property type="molecule type" value="Genomic_DNA"/>
</dbReference>
<keyword evidence="1" id="KW-0092">Biotin</keyword>
<dbReference type="Pfam" id="PF00364">
    <property type="entry name" value="Biotin_lipoyl"/>
    <property type="match status" value="1"/>
</dbReference>
<reference evidence="4" key="1">
    <citation type="journal article" date="2020" name="mSystems">
        <title>Genome- and Community-Level Interaction Insights into Carbon Utilization and Element Cycling Functions of Hydrothermarchaeota in Hydrothermal Sediment.</title>
        <authorList>
            <person name="Zhou Z."/>
            <person name="Liu Y."/>
            <person name="Xu W."/>
            <person name="Pan J."/>
            <person name="Luo Z.H."/>
            <person name="Li M."/>
        </authorList>
    </citation>
    <scope>NUCLEOTIDE SEQUENCE [LARGE SCALE GENOMIC DNA]</scope>
    <source>
        <strain evidence="4">SpSt-637</strain>
        <strain evidence="3">SpSt-667</strain>
    </source>
</reference>
<sequence>MSKFTVVIGNKRYHVEVHEEEENVFLVRIGGREYIIHFPQELLQEGEGAGSEVMSRLTRAIEESTMRLQLHPLPVTEEVGIKIASEIPGRLVKLMVKEGDIISSGQTIAVVESMKMIIEIKSPYKGKIKKVFPREGSFIDVGQTIAILEPT</sequence>
<organism evidence="4">
    <name type="scientific">Ignisphaera aggregans</name>
    <dbReference type="NCBI Taxonomy" id="334771"/>
    <lineage>
        <taxon>Archaea</taxon>
        <taxon>Thermoproteota</taxon>
        <taxon>Thermoprotei</taxon>
        <taxon>Desulfurococcales</taxon>
        <taxon>Desulfurococcaceae</taxon>
        <taxon>Ignisphaera</taxon>
    </lineage>
</organism>
<dbReference type="CDD" id="cd06850">
    <property type="entry name" value="biotinyl_domain"/>
    <property type="match status" value="1"/>
</dbReference>
<gene>
    <name evidence="4" type="ORF">ENU08_07860</name>
    <name evidence="3" type="ORF">ENU41_08145</name>
</gene>